<dbReference type="SUPFAM" id="SSF53756">
    <property type="entry name" value="UDP-Glycosyltransferase/glycogen phosphorylase"/>
    <property type="match status" value="1"/>
</dbReference>
<dbReference type="InterPro" id="IPR028098">
    <property type="entry name" value="Glyco_trans_4-like_N"/>
</dbReference>
<dbReference type="GO" id="GO:0016757">
    <property type="term" value="F:glycosyltransferase activity"/>
    <property type="evidence" value="ECO:0007669"/>
    <property type="project" value="InterPro"/>
</dbReference>
<dbReference type="Gene3D" id="3.40.50.2000">
    <property type="entry name" value="Glycogen Phosphorylase B"/>
    <property type="match status" value="2"/>
</dbReference>
<organism evidence="3 4">
    <name type="scientific">Odoribacter splanchnicus</name>
    <dbReference type="NCBI Taxonomy" id="28118"/>
    <lineage>
        <taxon>Bacteria</taxon>
        <taxon>Pseudomonadati</taxon>
        <taxon>Bacteroidota</taxon>
        <taxon>Bacteroidia</taxon>
        <taxon>Bacteroidales</taxon>
        <taxon>Odoribacteraceae</taxon>
        <taxon>Odoribacter</taxon>
    </lineage>
</organism>
<comment type="caution">
    <text evidence="3">The sequence shown here is derived from an EMBL/GenBank/DDBJ whole genome shotgun (WGS) entry which is preliminary data.</text>
</comment>
<dbReference type="RefSeq" id="WP_118107137.1">
    <property type="nucleotide sequence ID" value="NZ_QRYW01000003.1"/>
</dbReference>
<evidence type="ECO:0000313" key="3">
    <source>
        <dbReference type="EMBL" id="RGV30172.1"/>
    </source>
</evidence>
<dbReference type="EMBL" id="QRYW01000003">
    <property type="protein sequence ID" value="RGV30172.1"/>
    <property type="molecule type" value="Genomic_DNA"/>
</dbReference>
<name>A0A412WSQ2_9BACT</name>
<keyword evidence="3" id="KW-0808">Transferase</keyword>
<protein>
    <submittedName>
        <fullName evidence="3">Glycosyltransferase family 1 protein</fullName>
    </submittedName>
</protein>
<feature type="domain" description="Glycosyltransferase subfamily 4-like N-terminal" evidence="2">
    <location>
        <begin position="12"/>
        <end position="166"/>
    </location>
</feature>
<reference evidence="3 4" key="1">
    <citation type="submission" date="2018-08" db="EMBL/GenBank/DDBJ databases">
        <title>A genome reference for cultivated species of the human gut microbiota.</title>
        <authorList>
            <person name="Zou Y."/>
            <person name="Xue W."/>
            <person name="Luo G."/>
        </authorList>
    </citation>
    <scope>NUCLEOTIDE SEQUENCE [LARGE SCALE GENOMIC DNA]</scope>
    <source>
        <strain evidence="3 4">AF14-6AC</strain>
    </source>
</reference>
<accession>A0A412WSQ2</accession>
<dbReference type="Pfam" id="PF00534">
    <property type="entry name" value="Glycos_transf_1"/>
    <property type="match status" value="1"/>
</dbReference>
<dbReference type="PANTHER" id="PTHR12526">
    <property type="entry name" value="GLYCOSYLTRANSFERASE"/>
    <property type="match status" value="1"/>
</dbReference>
<evidence type="ECO:0000313" key="4">
    <source>
        <dbReference type="Proteomes" id="UP000283426"/>
    </source>
</evidence>
<dbReference type="AlphaFoldDB" id="A0A412WSQ2"/>
<evidence type="ECO:0000259" key="2">
    <source>
        <dbReference type="Pfam" id="PF13439"/>
    </source>
</evidence>
<dbReference type="PANTHER" id="PTHR12526:SF630">
    <property type="entry name" value="GLYCOSYLTRANSFERASE"/>
    <property type="match status" value="1"/>
</dbReference>
<dbReference type="Pfam" id="PF13439">
    <property type="entry name" value="Glyco_transf_4"/>
    <property type="match status" value="1"/>
</dbReference>
<dbReference type="Proteomes" id="UP000283426">
    <property type="component" value="Unassembled WGS sequence"/>
</dbReference>
<feature type="domain" description="Glycosyl transferase family 1" evidence="1">
    <location>
        <begin position="188"/>
        <end position="328"/>
    </location>
</feature>
<sequence length="353" mass="39955">MRIFHVITLSSVGGAQSVVVNLANAQVMEGNEVWVVSSAGGEAWKALRPEVKVIGIRQLRRSIGWRDGIVLLKLFYLRWKYRPDVVHLHSSKTGALGRLAFSSRKTVYTVHGFDSIRIANRFFLPIEKALKRRCSRIVGVSRYDEKNLVAEGIRKKVTYVYNGIDDKSVVDIEKVNGGIREEMQRIRQKYKKVVMSIARDDRQKKIDLFIETARLLPDYAFVWIGNSDNHAKGENVFLMGQIPLAWQLLEYADVFVLPSNYEGLPMSIIEALAFGRPVVASDVGGISELLDGRNGFAVENDAGVMAAKIRYILDAPERYNAMAQCARQTYLEKFTVVQMVEGYDSIYREIITK</sequence>
<evidence type="ECO:0000259" key="1">
    <source>
        <dbReference type="Pfam" id="PF00534"/>
    </source>
</evidence>
<dbReference type="InterPro" id="IPR001296">
    <property type="entry name" value="Glyco_trans_1"/>
</dbReference>
<proteinExistence type="predicted"/>
<gene>
    <name evidence="3" type="ORF">DWW24_01835</name>
</gene>